<proteinExistence type="predicted"/>
<organism evidence="1 2">
    <name type="scientific">Burkholderia ubonensis</name>
    <dbReference type="NCBI Taxonomy" id="101571"/>
    <lineage>
        <taxon>Bacteria</taxon>
        <taxon>Pseudomonadati</taxon>
        <taxon>Pseudomonadota</taxon>
        <taxon>Betaproteobacteria</taxon>
        <taxon>Burkholderiales</taxon>
        <taxon>Burkholderiaceae</taxon>
        <taxon>Burkholderia</taxon>
        <taxon>Burkholderia cepacia complex</taxon>
    </lineage>
</organism>
<dbReference type="RefSeq" id="WP_059925692.1">
    <property type="nucleotide sequence ID" value="NZ_LPBG01000047.1"/>
</dbReference>
<protein>
    <submittedName>
        <fullName evidence="1">Uncharacterized protein</fullName>
    </submittedName>
</protein>
<name>A0AAW3MZL1_9BURK</name>
<evidence type="ECO:0000313" key="1">
    <source>
        <dbReference type="EMBL" id="KVP98400.1"/>
    </source>
</evidence>
<evidence type="ECO:0000313" key="2">
    <source>
        <dbReference type="Proteomes" id="UP000056453"/>
    </source>
</evidence>
<reference evidence="1 2" key="1">
    <citation type="submission" date="2015-11" db="EMBL/GenBank/DDBJ databases">
        <title>Expanding the genomic diversity of Burkholderia species for the development of highly accurate diagnostics.</title>
        <authorList>
            <person name="Sahl J."/>
            <person name="Keim P."/>
            <person name="Wagner D."/>
        </authorList>
    </citation>
    <scope>NUCLEOTIDE SEQUENCE [LARGE SCALE GENOMIC DNA]</scope>
    <source>
        <strain evidence="1 2">MSMB1808WGS</strain>
    </source>
</reference>
<accession>A0AAW3MZL1</accession>
<gene>
    <name evidence="1" type="ORF">WJ96_07720</name>
</gene>
<sequence length="127" mass="14355">MEMTKTQMQVVKWLAAGKTGLSSKAMAFRLGFGLKPSVGGRSYPHDPSDFNRCLGLLRAAPALRKKLPEMAKLSKEWKRLVAAWDRIEAVFEREVGPDWSKNQSVTASETYHLMREVLEGRAKKHPK</sequence>
<dbReference type="EMBL" id="LPBJ01000047">
    <property type="protein sequence ID" value="KVP98400.1"/>
    <property type="molecule type" value="Genomic_DNA"/>
</dbReference>
<comment type="caution">
    <text evidence="1">The sequence shown here is derived from an EMBL/GenBank/DDBJ whole genome shotgun (WGS) entry which is preliminary data.</text>
</comment>
<keyword evidence="2" id="KW-1185">Reference proteome</keyword>
<dbReference type="AlphaFoldDB" id="A0AAW3MZL1"/>
<dbReference type="Proteomes" id="UP000056453">
    <property type="component" value="Unassembled WGS sequence"/>
</dbReference>